<dbReference type="EMBL" id="JAPUUL010002086">
    <property type="protein sequence ID" value="KAJ8125985.1"/>
    <property type="molecule type" value="Genomic_DNA"/>
</dbReference>
<reference evidence="1" key="1">
    <citation type="submission" date="2022-12" db="EMBL/GenBank/DDBJ databases">
        <title>Genome Sequence of Lasiodiplodia mahajangana.</title>
        <authorList>
            <person name="Buettner E."/>
        </authorList>
    </citation>
    <scope>NUCLEOTIDE SEQUENCE</scope>
    <source>
        <strain evidence="1">VT137</strain>
    </source>
</reference>
<accession>A0ACC2JES8</accession>
<keyword evidence="2" id="KW-1185">Reference proteome</keyword>
<proteinExistence type="predicted"/>
<gene>
    <name evidence="1" type="ORF">O1611_g7655</name>
</gene>
<dbReference type="Proteomes" id="UP001153332">
    <property type="component" value="Unassembled WGS sequence"/>
</dbReference>
<evidence type="ECO:0000313" key="1">
    <source>
        <dbReference type="EMBL" id="KAJ8125985.1"/>
    </source>
</evidence>
<comment type="caution">
    <text evidence="1">The sequence shown here is derived from an EMBL/GenBank/DDBJ whole genome shotgun (WGS) entry which is preliminary data.</text>
</comment>
<sequence>MRPVLAFDDFIGAIDLAKQHDPSEVLEPVGSELLVWHRVYHWISVATLDLLGELVGEVAYQRGRNLGTGHKGHYSGNGLAVPEGYLTWPDIDGQGRLIRVRVRECAGHPMNGRGRRIIHNGRHLVGVPGETVSVVTRWSQGEYPGPAYIHTSAQRAGGCA</sequence>
<protein>
    <submittedName>
        <fullName evidence="1">Uncharacterized protein</fullName>
    </submittedName>
</protein>
<evidence type="ECO:0000313" key="2">
    <source>
        <dbReference type="Proteomes" id="UP001153332"/>
    </source>
</evidence>
<organism evidence="1 2">
    <name type="scientific">Lasiodiplodia mahajangana</name>
    <dbReference type="NCBI Taxonomy" id="1108764"/>
    <lineage>
        <taxon>Eukaryota</taxon>
        <taxon>Fungi</taxon>
        <taxon>Dikarya</taxon>
        <taxon>Ascomycota</taxon>
        <taxon>Pezizomycotina</taxon>
        <taxon>Dothideomycetes</taxon>
        <taxon>Dothideomycetes incertae sedis</taxon>
        <taxon>Botryosphaeriales</taxon>
        <taxon>Botryosphaeriaceae</taxon>
        <taxon>Lasiodiplodia</taxon>
    </lineage>
</organism>
<name>A0ACC2JES8_9PEZI</name>